<sequence>MMRTLFLFALLASGFVLLLVVADRPFDPGRLQGWVRADALSALLLCVLAGYGLSEVRQQQHDAHAEDLMARETEGRQRWPRLSQLGDQVGGVATRAEVHLLLPVILLSLAMLTGHLMLLSGLLVGAALLRGRHAYVQGTQQNSAALGSLAVLLVASLAAAGGLILLGLQSGAWHYAAPMAGSGLNSLSFGLLLLAATIGSGGLDLVRGRVPQFDPLINVACLYCLLRLFSLGPWNIGWLFATMLVGGAIVLAAAWQGAVAPSNETAAWQGGYLSGLIITGAGLGSDAGIILATYSLLLMPIVHFSLSQPQAPHWSYWLLCAALPLSAPFISAWLAVAAALAGGMTLLAVSLWAAALLAALPVARLARQGAQPTSLLHYQTIGLGVGVALGAPLIIPNLLAPIAAQLQSGLTPFGSIELWPWAGLMALNAARQPVATLPSLALLALMLILAALCWLGFWYNPNRTTGQSEGADDQQG</sequence>
<evidence type="ECO:0000313" key="2">
    <source>
        <dbReference type="EMBL" id="PDW04223.1"/>
    </source>
</evidence>
<dbReference type="OrthoDB" id="147958at2"/>
<gene>
    <name evidence="2" type="ORF">CJ255_04540</name>
</gene>
<dbReference type="EMBL" id="NQWI01000013">
    <property type="protein sequence ID" value="PDW04223.1"/>
    <property type="molecule type" value="Genomic_DNA"/>
</dbReference>
<feature type="transmembrane region" description="Helical" evidence="1">
    <location>
        <begin position="375"/>
        <end position="395"/>
    </location>
</feature>
<keyword evidence="1" id="KW-1133">Transmembrane helix</keyword>
<feature type="transmembrane region" description="Helical" evidence="1">
    <location>
        <begin position="440"/>
        <end position="459"/>
    </location>
</feature>
<feature type="transmembrane region" description="Helical" evidence="1">
    <location>
        <begin position="149"/>
        <end position="168"/>
    </location>
</feature>
<accession>A0A2A6RMQ4</accession>
<feature type="transmembrane region" description="Helical" evidence="1">
    <location>
        <begin position="314"/>
        <end position="334"/>
    </location>
</feature>
<keyword evidence="3" id="KW-1185">Reference proteome</keyword>
<feature type="transmembrane region" description="Helical" evidence="1">
    <location>
        <begin position="32"/>
        <end position="53"/>
    </location>
</feature>
<feature type="transmembrane region" description="Helical" evidence="1">
    <location>
        <begin position="236"/>
        <end position="255"/>
    </location>
</feature>
<evidence type="ECO:0000313" key="3">
    <source>
        <dbReference type="Proteomes" id="UP000220527"/>
    </source>
</evidence>
<feature type="transmembrane region" description="Helical" evidence="1">
    <location>
        <begin position="175"/>
        <end position="198"/>
    </location>
</feature>
<reference evidence="3" key="1">
    <citation type="submission" date="2017-08" db="EMBL/GenBank/DDBJ databases">
        <authorList>
            <person name="Grouzdev D.S."/>
            <person name="Gaisin V.A."/>
            <person name="Rysina M.S."/>
            <person name="Gorlenko V.M."/>
        </authorList>
    </citation>
    <scope>NUCLEOTIDE SEQUENCE [LARGE SCALE GENOMIC DNA]</scope>
    <source>
        <strain evidence="3">Kir15-3F</strain>
    </source>
</reference>
<feature type="transmembrane region" description="Helical" evidence="1">
    <location>
        <begin position="104"/>
        <end position="129"/>
    </location>
</feature>
<evidence type="ECO:0008006" key="4">
    <source>
        <dbReference type="Google" id="ProtNLM"/>
    </source>
</evidence>
<feature type="transmembrane region" description="Helical" evidence="1">
    <location>
        <begin position="340"/>
        <end position="363"/>
    </location>
</feature>
<keyword evidence="1" id="KW-0812">Transmembrane</keyword>
<name>A0A2A6RMQ4_9CHLR</name>
<dbReference type="AlphaFoldDB" id="A0A2A6RMQ4"/>
<dbReference type="RefSeq" id="WP_097642906.1">
    <property type="nucleotide sequence ID" value="NZ_NQWI01000013.1"/>
</dbReference>
<organism evidence="2 3">
    <name type="scientific">Candidatus Viridilinea mediisalina</name>
    <dbReference type="NCBI Taxonomy" id="2024553"/>
    <lineage>
        <taxon>Bacteria</taxon>
        <taxon>Bacillati</taxon>
        <taxon>Chloroflexota</taxon>
        <taxon>Chloroflexia</taxon>
        <taxon>Chloroflexales</taxon>
        <taxon>Chloroflexineae</taxon>
        <taxon>Oscillochloridaceae</taxon>
        <taxon>Candidatus Viridilinea</taxon>
    </lineage>
</organism>
<comment type="caution">
    <text evidence="2">The sequence shown here is derived from an EMBL/GenBank/DDBJ whole genome shotgun (WGS) entry which is preliminary data.</text>
</comment>
<feature type="transmembrane region" description="Helical" evidence="1">
    <location>
        <begin position="210"/>
        <end position="229"/>
    </location>
</feature>
<keyword evidence="1" id="KW-0472">Membrane</keyword>
<protein>
    <recommendedName>
        <fullName evidence="4">NADH:quinone oxidoreductase/Mrp antiporter membrane subunit domain-containing protein</fullName>
    </recommendedName>
</protein>
<dbReference type="Proteomes" id="UP000220527">
    <property type="component" value="Unassembled WGS sequence"/>
</dbReference>
<proteinExistence type="predicted"/>
<evidence type="ECO:0000256" key="1">
    <source>
        <dbReference type="SAM" id="Phobius"/>
    </source>
</evidence>
<feature type="transmembrane region" description="Helical" evidence="1">
    <location>
        <begin position="275"/>
        <end position="302"/>
    </location>
</feature>